<evidence type="ECO:0000256" key="1">
    <source>
        <dbReference type="SAM" id="Phobius"/>
    </source>
</evidence>
<feature type="transmembrane region" description="Helical" evidence="1">
    <location>
        <begin position="37"/>
        <end position="58"/>
    </location>
</feature>
<keyword evidence="1" id="KW-0812">Transmembrane</keyword>
<organism evidence="2">
    <name type="scientific">Phage sp. ctHEp8</name>
    <dbReference type="NCBI Taxonomy" id="2825790"/>
    <lineage>
        <taxon>Viruses</taxon>
    </lineage>
</organism>
<reference evidence="2" key="1">
    <citation type="journal article" date="2021" name="Proc. Natl. Acad. Sci. U.S.A.">
        <title>A Catalog of Tens of Thousands of Viruses from Human Metagenomes Reveals Hidden Associations with Chronic Diseases.</title>
        <authorList>
            <person name="Tisza M.J."/>
            <person name="Buck C.B."/>
        </authorList>
    </citation>
    <scope>NUCLEOTIDE SEQUENCE</scope>
    <source>
        <strain evidence="2">CtHEp8</strain>
    </source>
</reference>
<accession>A0A8S5TY51</accession>
<name>A0A8S5TY51_9VIRU</name>
<sequence>MTVKGTPEGMPLSTGFRARGFRQFFDFLGDPPQRNNYLFLLIFLYWWLFIFSFEGLYCERLLQY</sequence>
<dbReference type="EMBL" id="BK015959">
    <property type="protein sequence ID" value="DAF87128.1"/>
    <property type="molecule type" value="Genomic_DNA"/>
</dbReference>
<evidence type="ECO:0000313" key="2">
    <source>
        <dbReference type="EMBL" id="DAF87128.1"/>
    </source>
</evidence>
<keyword evidence="1" id="KW-0472">Membrane</keyword>
<protein>
    <submittedName>
        <fullName evidence="2">Uncharacterized protein</fullName>
    </submittedName>
</protein>
<proteinExistence type="predicted"/>
<keyword evidence="1" id="KW-1133">Transmembrane helix</keyword>